<proteinExistence type="predicted"/>
<name>A0AAD6WT33_9AGAR</name>
<accession>A0AAD6WT33</accession>
<protein>
    <submittedName>
        <fullName evidence="1">Uncharacterized protein</fullName>
    </submittedName>
</protein>
<gene>
    <name evidence="1" type="ORF">C8F04DRAFT_122326</name>
</gene>
<dbReference type="InterPro" id="IPR036866">
    <property type="entry name" value="RibonucZ/Hydroxyglut_hydro"/>
</dbReference>
<reference evidence="1" key="1">
    <citation type="submission" date="2023-03" db="EMBL/GenBank/DDBJ databases">
        <title>Massive genome expansion in bonnet fungi (Mycena s.s.) driven by repeated elements and novel gene families across ecological guilds.</title>
        <authorList>
            <consortium name="Lawrence Berkeley National Laboratory"/>
            <person name="Harder C.B."/>
            <person name="Miyauchi S."/>
            <person name="Viragh M."/>
            <person name="Kuo A."/>
            <person name="Thoen E."/>
            <person name="Andreopoulos B."/>
            <person name="Lu D."/>
            <person name="Skrede I."/>
            <person name="Drula E."/>
            <person name="Henrissat B."/>
            <person name="Morin E."/>
            <person name="Kohler A."/>
            <person name="Barry K."/>
            <person name="LaButti K."/>
            <person name="Morin E."/>
            <person name="Salamov A."/>
            <person name="Lipzen A."/>
            <person name="Mereny Z."/>
            <person name="Hegedus B."/>
            <person name="Baldrian P."/>
            <person name="Stursova M."/>
            <person name="Weitz H."/>
            <person name="Taylor A."/>
            <person name="Grigoriev I.V."/>
            <person name="Nagy L.G."/>
            <person name="Martin F."/>
            <person name="Kauserud H."/>
        </authorList>
    </citation>
    <scope>NUCLEOTIDE SEQUENCE</scope>
    <source>
        <strain evidence="1">CBHHK200</strain>
    </source>
</reference>
<dbReference type="Gene3D" id="3.60.15.10">
    <property type="entry name" value="Ribonuclease Z/Hydroxyacylglutathione hydrolase-like"/>
    <property type="match status" value="1"/>
</dbReference>
<sequence>MPHIQPCRIPHQHRPGHRTWTFRRLKRGTSPSPWRCTLKAPRPRKSCIRHSASVVFDLGIRHNTTTLPPAGQGVTGKYASEGGPGRLGNGGLDPAVVETVILSRLHFDHIGDHSAFTRAPFVLGGAREHASSCRPNLACPFVPSRAFD</sequence>
<dbReference type="SUPFAM" id="SSF56281">
    <property type="entry name" value="Metallo-hydrolase/oxidoreductase"/>
    <property type="match status" value="1"/>
</dbReference>
<dbReference type="AlphaFoldDB" id="A0AAD6WT33"/>
<comment type="caution">
    <text evidence="1">The sequence shown here is derived from an EMBL/GenBank/DDBJ whole genome shotgun (WGS) entry which is preliminary data.</text>
</comment>
<evidence type="ECO:0000313" key="2">
    <source>
        <dbReference type="Proteomes" id="UP001218188"/>
    </source>
</evidence>
<dbReference type="Proteomes" id="UP001218188">
    <property type="component" value="Unassembled WGS sequence"/>
</dbReference>
<organism evidence="1 2">
    <name type="scientific">Mycena alexandri</name>
    <dbReference type="NCBI Taxonomy" id="1745969"/>
    <lineage>
        <taxon>Eukaryota</taxon>
        <taxon>Fungi</taxon>
        <taxon>Dikarya</taxon>
        <taxon>Basidiomycota</taxon>
        <taxon>Agaricomycotina</taxon>
        <taxon>Agaricomycetes</taxon>
        <taxon>Agaricomycetidae</taxon>
        <taxon>Agaricales</taxon>
        <taxon>Marasmiineae</taxon>
        <taxon>Mycenaceae</taxon>
        <taxon>Mycena</taxon>
    </lineage>
</organism>
<evidence type="ECO:0000313" key="1">
    <source>
        <dbReference type="EMBL" id="KAJ7026153.1"/>
    </source>
</evidence>
<keyword evidence="2" id="KW-1185">Reference proteome</keyword>
<dbReference type="EMBL" id="JARJCM010000143">
    <property type="protein sequence ID" value="KAJ7026153.1"/>
    <property type="molecule type" value="Genomic_DNA"/>
</dbReference>